<dbReference type="KEGG" id="ctp:CTRG_04444"/>
<feature type="transmembrane region" description="Helical" evidence="6">
    <location>
        <begin position="197"/>
        <end position="216"/>
    </location>
</feature>
<keyword evidence="2 6" id="KW-0812">Transmembrane</keyword>
<feature type="transmembrane region" description="Helical" evidence="6">
    <location>
        <begin position="645"/>
        <end position="661"/>
    </location>
</feature>
<dbReference type="InterPro" id="IPR018820">
    <property type="entry name" value="BRE4-related_DUF2421"/>
</dbReference>
<gene>
    <name evidence="9" type="ORF">CTRG_04444</name>
</gene>
<dbReference type="OrthoDB" id="68611at2759"/>
<dbReference type="GeneID" id="8298677"/>
<feature type="transmembrane region" description="Helical" evidence="6">
    <location>
        <begin position="165"/>
        <end position="191"/>
    </location>
</feature>
<keyword evidence="10" id="KW-1185">Reference proteome</keyword>
<dbReference type="PANTHER" id="PTHR47804">
    <property type="entry name" value="60S RIBOSOMAL PROTEIN L19"/>
    <property type="match status" value="1"/>
</dbReference>
<evidence type="ECO:0000256" key="5">
    <source>
        <dbReference type="SAM" id="MobiDB-lite"/>
    </source>
</evidence>
<feature type="region of interest" description="Disordered" evidence="5">
    <location>
        <begin position="1"/>
        <end position="22"/>
    </location>
</feature>
<proteinExistence type="predicted"/>
<dbReference type="InterPro" id="IPR049453">
    <property type="entry name" value="Memb_transporter_dom"/>
</dbReference>
<accession>C5MEF1</accession>
<dbReference type="Pfam" id="PF13515">
    <property type="entry name" value="FUSC_2"/>
    <property type="match status" value="1"/>
</dbReference>
<dbReference type="InterPro" id="IPR052430">
    <property type="entry name" value="IVT-Associated"/>
</dbReference>
<evidence type="ECO:0000256" key="1">
    <source>
        <dbReference type="ARBA" id="ARBA00004141"/>
    </source>
</evidence>
<feature type="transmembrane region" description="Helical" evidence="6">
    <location>
        <begin position="260"/>
        <end position="278"/>
    </location>
</feature>
<dbReference type="Proteomes" id="UP000002037">
    <property type="component" value="Unassembled WGS sequence"/>
</dbReference>
<dbReference type="Pfam" id="PF10334">
    <property type="entry name" value="BRE4"/>
    <property type="match status" value="1"/>
</dbReference>
<feature type="transmembrane region" description="Helical" evidence="6">
    <location>
        <begin position="724"/>
        <end position="744"/>
    </location>
</feature>
<evidence type="ECO:0000313" key="9">
    <source>
        <dbReference type="EMBL" id="EER31661.1"/>
    </source>
</evidence>
<dbReference type="HOGENOM" id="CLU_001127_0_0_1"/>
<dbReference type="EMBL" id="GG692400">
    <property type="protein sequence ID" value="EER31661.1"/>
    <property type="molecule type" value="Genomic_DNA"/>
</dbReference>
<reference evidence="9 10" key="1">
    <citation type="journal article" date="2009" name="Nature">
        <title>Evolution of pathogenicity and sexual reproduction in eight Candida genomes.</title>
        <authorList>
            <person name="Butler G."/>
            <person name="Rasmussen M.D."/>
            <person name="Lin M.F."/>
            <person name="Santos M.A."/>
            <person name="Sakthikumar S."/>
            <person name="Munro C.A."/>
            <person name="Rheinbay E."/>
            <person name="Grabherr M."/>
            <person name="Forche A."/>
            <person name="Reedy J.L."/>
            <person name="Agrafioti I."/>
            <person name="Arnaud M.B."/>
            <person name="Bates S."/>
            <person name="Brown A.J."/>
            <person name="Brunke S."/>
            <person name="Costanzo M.C."/>
            <person name="Fitzpatrick D.A."/>
            <person name="de Groot P.W."/>
            <person name="Harris D."/>
            <person name="Hoyer L.L."/>
            <person name="Hube B."/>
            <person name="Klis F.M."/>
            <person name="Kodira C."/>
            <person name="Lennard N."/>
            <person name="Logue M.E."/>
            <person name="Martin R."/>
            <person name="Neiman A.M."/>
            <person name="Nikolaou E."/>
            <person name="Quail M.A."/>
            <person name="Quinn J."/>
            <person name="Santos M.C."/>
            <person name="Schmitzberger F.F."/>
            <person name="Sherlock G."/>
            <person name="Shah P."/>
            <person name="Silverstein K.A."/>
            <person name="Skrzypek M.S."/>
            <person name="Soll D."/>
            <person name="Staggs R."/>
            <person name="Stansfield I."/>
            <person name="Stumpf M.P."/>
            <person name="Sudbery P.E."/>
            <person name="Srikantha T."/>
            <person name="Zeng Q."/>
            <person name="Berman J."/>
            <person name="Berriman M."/>
            <person name="Heitman J."/>
            <person name="Gow N.A."/>
            <person name="Lorenz M.C."/>
            <person name="Birren B.W."/>
            <person name="Kellis M."/>
            <person name="Cuomo C.A."/>
        </authorList>
    </citation>
    <scope>NUCLEOTIDE SEQUENCE [LARGE SCALE GENOMIC DNA]</scope>
    <source>
        <strain evidence="10">ATCC MYA-3404 / T1</strain>
    </source>
</reference>
<feature type="domain" description="Integral membrane bound transporter" evidence="8">
    <location>
        <begin position="644"/>
        <end position="781"/>
    </location>
</feature>
<dbReference type="RefSeq" id="XP_002550146.1">
    <property type="nucleotide sequence ID" value="XM_002550100.1"/>
</dbReference>
<evidence type="ECO:0000313" key="10">
    <source>
        <dbReference type="Proteomes" id="UP000002037"/>
    </source>
</evidence>
<dbReference type="eggNOG" id="KOG4711">
    <property type="taxonomic scope" value="Eukaryota"/>
</dbReference>
<feature type="transmembrane region" description="Helical" evidence="6">
    <location>
        <begin position="764"/>
        <end position="786"/>
    </location>
</feature>
<dbReference type="VEuPathDB" id="FungiDB:CTRG_04444"/>
<feature type="transmembrane region" description="Helical" evidence="6">
    <location>
        <begin position="223"/>
        <end position="240"/>
    </location>
</feature>
<evidence type="ECO:0000256" key="6">
    <source>
        <dbReference type="SAM" id="Phobius"/>
    </source>
</evidence>
<feature type="transmembrane region" description="Helical" evidence="6">
    <location>
        <begin position="698"/>
        <end position="717"/>
    </location>
</feature>
<evidence type="ECO:0000256" key="2">
    <source>
        <dbReference type="ARBA" id="ARBA00022692"/>
    </source>
</evidence>
<dbReference type="PANTHER" id="PTHR47804:SF1">
    <property type="entry name" value="DUF2421 DOMAIN-CONTAINING PROTEIN"/>
    <property type="match status" value="1"/>
</dbReference>
<evidence type="ECO:0000256" key="3">
    <source>
        <dbReference type="ARBA" id="ARBA00022989"/>
    </source>
</evidence>
<evidence type="ECO:0000259" key="8">
    <source>
        <dbReference type="Pfam" id="PF13515"/>
    </source>
</evidence>
<dbReference type="STRING" id="294747.C5MEF1"/>
<feature type="transmembrane region" description="Helical" evidence="6">
    <location>
        <begin position="622"/>
        <end position="639"/>
    </location>
</feature>
<feature type="domain" description="DUF2421" evidence="7">
    <location>
        <begin position="834"/>
        <end position="993"/>
    </location>
</feature>
<evidence type="ECO:0000256" key="4">
    <source>
        <dbReference type="ARBA" id="ARBA00023136"/>
    </source>
</evidence>
<dbReference type="GO" id="GO:0016020">
    <property type="term" value="C:membrane"/>
    <property type="evidence" value="ECO:0007669"/>
    <property type="project" value="UniProtKB-SubCell"/>
</dbReference>
<sequence length="1002" mass="113874">MTSYETNNTNNNNDYDTEESMDSFDEGTPLLIGGFHIRSNDSMPRCIVNRQNSVILAHTGERVHRSITFTTPNDTSMDSGPSTTIMPGRSTWLYQNVINPLKKVYFNDIFRNVFKCSMAYFLASLGVYYTPFDEWLGNTDSKHVTATVAVYFHPARTKGSMTQTLMFVAISIVYSFTVSFGCRFISAYFYREGEDELSHLIDLVISSIALGVISFMKQKVNKLTFNTACSLACISIVACIVKEGSTNSSSIPLGRIESTFQVVVTGCLITVGCCYLIWPQSAVKELQTTLNSSYNLFSQVISILVRRFVAGEQFTAKDTEMIEKLKSNIHSLTRYLEEAQYELYVTGKEKEWKFFQKLVNSTISLARHLQALSAATRIQSTLLHENHHALSGTPSFRSFSTEDIRPTASVENMAHTMPQSVNEVHNSLQLFDLFVYYLAPSIKSLVFTIKGVLSEVPFENFSSENPNQFASTTTLQYSLDTAIKLFEEKQDESFNKLYSQKIFSQNSEFDFRADQEEVAACCGNFASLLSQFASELLQFIKLSEQYDEISSSPRSFSWLKWWNKKHKPIKRVQNSLHAALDDLRGQYGLNPPRRQDNEPLMRRLSYKLWKLLKVFKRTDVQFGIRVGLGAACIAVFAYIPTTKDFFSTWRLEWALTIYCIMMNKSLGGTTMTVKWRIIGTFLGAFTSFAVWNITDANVYALCGTGILISIPSFYIIMFWKKNNAFGRFILLTYNLTALYSYSMVQKDSEDDHEGGDNPIIGQIASHRFIAVSIGIVWALIMATWFLPNSARVRLKNGLSVLWLRLGVMWNSDPLEYDSETKQLVGFKAEEGTNKLLAELETLLKQAPVEFRLKGVFPASTYSKLIKDTSAIIDAFQNLDLLIKVDPTLSNSEEFVIKYIEVEREEVEQRIFLVFYMLASAMKLGLPIPNKPASIEHAKDRMLYKLSDVRRQQDNGLVLKNADFILLYSYILVATTISEQLDKIMIQIKELLGEINEEKFQLV</sequence>
<feature type="transmembrane region" description="Helical" evidence="6">
    <location>
        <begin position="673"/>
        <end position="692"/>
    </location>
</feature>
<feature type="compositionally biased region" description="Low complexity" evidence="5">
    <location>
        <begin position="1"/>
        <end position="14"/>
    </location>
</feature>
<dbReference type="AlphaFoldDB" id="C5MEF1"/>
<keyword evidence="3 6" id="KW-1133">Transmembrane helix</keyword>
<keyword evidence="4 6" id="KW-0472">Membrane</keyword>
<protein>
    <submittedName>
        <fullName evidence="9">Uncharacterized protein</fullName>
    </submittedName>
</protein>
<organism evidence="9 10">
    <name type="scientific">Candida tropicalis (strain ATCC MYA-3404 / T1)</name>
    <name type="common">Yeast</name>
    <dbReference type="NCBI Taxonomy" id="294747"/>
    <lineage>
        <taxon>Eukaryota</taxon>
        <taxon>Fungi</taxon>
        <taxon>Dikarya</taxon>
        <taxon>Ascomycota</taxon>
        <taxon>Saccharomycotina</taxon>
        <taxon>Pichiomycetes</taxon>
        <taxon>Debaryomycetaceae</taxon>
        <taxon>Candida/Lodderomyces clade</taxon>
        <taxon>Candida</taxon>
    </lineage>
</organism>
<evidence type="ECO:0000259" key="7">
    <source>
        <dbReference type="Pfam" id="PF10334"/>
    </source>
</evidence>
<name>C5MEF1_CANTT</name>
<comment type="subcellular location">
    <subcellularLocation>
        <location evidence="1">Membrane</location>
        <topology evidence="1">Multi-pass membrane protein</topology>
    </subcellularLocation>
</comment>